<evidence type="ECO:0000256" key="4">
    <source>
        <dbReference type="ARBA" id="ARBA00022989"/>
    </source>
</evidence>
<reference evidence="8 9" key="1">
    <citation type="submission" date="2016-05" db="EMBL/GenBank/DDBJ databases">
        <title>Niabella ginsenosidivorans BS26 whole genome sequencing.</title>
        <authorList>
            <person name="Im W.T."/>
            <person name="Siddiqi M.Z."/>
        </authorList>
    </citation>
    <scope>NUCLEOTIDE SEQUENCE [LARGE SCALE GENOMIC DNA]</scope>
    <source>
        <strain evidence="8 9">BS26</strain>
    </source>
</reference>
<dbReference type="InterPro" id="IPR013525">
    <property type="entry name" value="ABC2_TM"/>
</dbReference>
<feature type="transmembrane region" description="Helical" evidence="6">
    <location>
        <begin position="296"/>
        <end position="314"/>
    </location>
</feature>
<proteinExistence type="predicted"/>
<accession>A0A1A9I6V4</accession>
<gene>
    <name evidence="8" type="ORF">A8C56_18945</name>
</gene>
<dbReference type="STRING" id="1176587.A8C56_18945"/>
<evidence type="ECO:0000313" key="9">
    <source>
        <dbReference type="Proteomes" id="UP000077667"/>
    </source>
</evidence>
<dbReference type="Gene3D" id="3.40.1710.10">
    <property type="entry name" value="abc type-2 transporter like domain"/>
    <property type="match status" value="1"/>
</dbReference>
<dbReference type="InterPro" id="IPR051449">
    <property type="entry name" value="ABC-2_transporter_component"/>
</dbReference>
<dbReference type="GO" id="GO:0005886">
    <property type="term" value="C:plasma membrane"/>
    <property type="evidence" value="ECO:0007669"/>
    <property type="project" value="UniProtKB-SubCell"/>
</dbReference>
<evidence type="ECO:0000259" key="7">
    <source>
        <dbReference type="Pfam" id="PF12698"/>
    </source>
</evidence>
<dbReference type="Pfam" id="PF12698">
    <property type="entry name" value="ABC2_membrane_3"/>
    <property type="match status" value="1"/>
</dbReference>
<dbReference type="AlphaFoldDB" id="A0A1A9I6V4"/>
<keyword evidence="2" id="KW-1003">Cell membrane</keyword>
<organism evidence="8 9">
    <name type="scientific">Niabella ginsenosidivorans</name>
    <dbReference type="NCBI Taxonomy" id="1176587"/>
    <lineage>
        <taxon>Bacteria</taxon>
        <taxon>Pseudomonadati</taxon>
        <taxon>Bacteroidota</taxon>
        <taxon>Chitinophagia</taxon>
        <taxon>Chitinophagales</taxon>
        <taxon>Chitinophagaceae</taxon>
        <taxon>Niabella</taxon>
    </lineage>
</organism>
<dbReference type="GO" id="GO:0140359">
    <property type="term" value="F:ABC-type transporter activity"/>
    <property type="evidence" value="ECO:0007669"/>
    <property type="project" value="InterPro"/>
</dbReference>
<feature type="transmembrane region" description="Helical" evidence="6">
    <location>
        <begin position="263"/>
        <end position="284"/>
    </location>
</feature>
<evidence type="ECO:0000256" key="6">
    <source>
        <dbReference type="SAM" id="Phobius"/>
    </source>
</evidence>
<feature type="transmembrane region" description="Helical" evidence="6">
    <location>
        <begin position="354"/>
        <end position="372"/>
    </location>
</feature>
<evidence type="ECO:0000256" key="3">
    <source>
        <dbReference type="ARBA" id="ARBA00022692"/>
    </source>
</evidence>
<sequence length="381" mass="42299">MKSVINILKREIRFVSAQKALVLIFLIAPIAYAFMYGSIYANKLEEKVKIAVVDMDGSELSRMIATQLNATQMADAVYASDLNDAEQQLYHGAVQGYLFLEKGLQEKVLGLQKATVTLAVNASRFLPSSDLTATLSKISLTLGAGIRMKYISKQGTGNEAALQQANPLSLDYRPLYNETSSYGAFLLPGLLAIILQQTLLIGLVAGMGIEREQRFSGLFRMGNSSAVLLGKGIFYLVIFLIIGLFFVTINFTVLRVPMRGSGFSLLLLSAVFIAALIPMGLFIGSFFRSPLMGMQVMAFSSYPIFLITGYSMPYHSLPRTVQWLSALLPTTPFLKSYQSVVQAGGNLLDNKEPLLHLLLLWAIYCFLFLWRFSYVRKRIER</sequence>
<evidence type="ECO:0000256" key="1">
    <source>
        <dbReference type="ARBA" id="ARBA00004651"/>
    </source>
</evidence>
<feature type="domain" description="ABC-2 type transporter transmembrane" evidence="7">
    <location>
        <begin position="19"/>
        <end position="369"/>
    </location>
</feature>
<keyword evidence="4 6" id="KW-1133">Transmembrane helix</keyword>
<dbReference type="KEGG" id="nia:A8C56_18945"/>
<keyword evidence="3 6" id="KW-0812">Transmembrane</keyword>
<keyword evidence="5 6" id="KW-0472">Membrane</keyword>
<feature type="transmembrane region" description="Helical" evidence="6">
    <location>
        <begin position="182"/>
        <end position="205"/>
    </location>
</feature>
<evidence type="ECO:0000256" key="5">
    <source>
        <dbReference type="ARBA" id="ARBA00023136"/>
    </source>
</evidence>
<dbReference type="EMBL" id="CP015772">
    <property type="protein sequence ID" value="ANH82779.1"/>
    <property type="molecule type" value="Genomic_DNA"/>
</dbReference>
<name>A0A1A9I6V4_9BACT</name>
<comment type="subcellular location">
    <subcellularLocation>
        <location evidence="1">Cell membrane</location>
        <topology evidence="1">Multi-pass membrane protein</topology>
    </subcellularLocation>
</comment>
<feature type="transmembrane region" description="Helical" evidence="6">
    <location>
        <begin position="226"/>
        <end position="251"/>
    </location>
</feature>
<dbReference type="PANTHER" id="PTHR30294">
    <property type="entry name" value="MEMBRANE COMPONENT OF ABC TRANSPORTER YHHJ-RELATED"/>
    <property type="match status" value="1"/>
</dbReference>
<keyword evidence="9" id="KW-1185">Reference proteome</keyword>
<dbReference type="OrthoDB" id="9808686at2"/>
<evidence type="ECO:0000313" key="8">
    <source>
        <dbReference type="EMBL" id="ANH82779.1"/>
    </source>
</evidence>
<dbReference type="Proteomes" id="UP000077667">
    <property type="component" value="Chromosome"/>
</dbReference>
<feature type="transmembrane region" description="Helical" evidence="6">
    <location>
        <begin position="20"/>
        <end position="39"/>
    </location>
</feature>
<protein>
    <submittedName>
        <fullName evidence="8">ABC transporter</fullName>
    </submittedName>
</protein>
<dbReference type="PANTHER" id="PTHR30294:SF46">
    <property type="entry name" value="ABC TRANSPORTER PERMEASE"/>
    <property type="match status" value="1"/>
</dbReference>
<evidence type="ECO:0000256" key="2">
    <source>
        <dbReference type="ARBA" id="ARBA00022475"/>
    </source>
</evidence>
<dbReference type="RefSeq" id="WP_067759552.1">
    <property type="nucleotide sequence ID" value="NZ_CP015772.1"/>
</dbReference>